<evidence type="ECO:0000256" key="5">
    <source>
        <dbReference type="ARBA" id="ARBA00023136"/>
    </source>
</evidence>
<dbReference type="Proteomes" id="UP000774570">
    <property type="component" value="Unassembled WGS sequence"/>
</dbReference>
<feature type="region of interest" description="Disordered" evidence="6">
    <location>
        <begin position="294"/>
        <end position="319"/>
    </location>
</feature>
<evidence type="ECO:0000259" key="8">
    <source>
        <dbReference type="Pfam" id="PF00892"/>
    </source>
</evidence>
<feature type="transmembrane region" description="Helical" evidence="7">
    <location>
        <begin position="155"/>
        <end position="177"/>
    </location>
</feature>
<feature type="domain" description="EamA" evidence="8">
    <location>
        <begin position="16"/>
        <end position="144"/>
    </location>
</feature>
<dbReference type="InterPro" id="IPR037185">
    <property type="entry name" value="EmrE-like"/>
</dbReference>
<comment type="caution">
    <text evidence="9">The sequence shown here is derived from an EMBL/GenBank/DDBJ whole genome shotgun (WGS) entry which is preliminary data.</text>
</comment>
<feature type="transmembrane region" description="Helical" evidence="7">
    <location>
        <begin position="73"/>
        <end position="95"/>
    </location>
</feature>
<evidence type="ECO:0000256" key="7">
    <source>
        <dbReference type="SAM" id="Phobius"/>
    </source>
</evidence>
<dbReference type="Pfam" id="PF00892">
    <property type="entry name" value="EamA"/>
    <property type="match status" value="2"/>
</dbReference>
<keyword evidence="4 7" id="KW-1133">Transmembrane helix</keyword>
<protein>
    <submittedName>
        <fullName evidence="9">DMT family transporter</fullName>
    </submittedName>
</protein>
<feature type="transmembrane region" description="Helical" evidence="7">
    <location>
        <begin position="44"/>
        <end position="61"/>
    </location>
</feature>
<dbReference type="InterPro" id="IPR050638">
    <property type="entry name" value="AA-Vitamin_Transporters"/>
</dbReference>
<evidence type="ECO:0000256" key="1">
    <source>
        <dbReference type="ARBA" id="ARBA00004141"/>
    </source>
</evidence>
<organism evidence="9 10">
    <name type="scientific">Actinomadura parmotrematis</name>
    <dbReference type="NCBI Taxonomy" id="2864039"/>
    <lineage>
        <taxon>Bacteria</taxon>
        <taxon>Bacillati</taxon>
        <taxon>Actinomycetota</taxon>
        <taxon>Actinomycetes</taxon>
        <taxon>Streptosporangiales</taxon>
        <taxon>Thermomonosporaceae</taxon>
        <taxon>Actinomadura</taxon>
    </lineage>
</organism>
<keyword evidence="3 7" id="KW-0812">Transmembrane</keyword>
<evidence type="ECO:0000256" key="3">
    <source>
        <dbReference type="ARBA" id="ARBA00022692"/>
    </source>
</evidence>
<dbReference type="EMBL" id="JAIBOA010000002">
    <property type="protein sequence ID" value="MBW8481518.1"/>
    <property type="molecule type" value="Genomic_DNA"/>
</dbReference>
<evidence type="ECO:0000313" key="10">
    <source>
        <dbReference type="Proteomes" id="UP000774570"/>
    </source>
</evidence>
<dbReference type="PANTHER" id="PTHR32322:SF2">
    <property type="entry name" value="EAMA DOMAIN-CONTAINING PROTEIN"/>
    <property type="match status" value="1"/>
</dbReference>
<gene>
    <name evidence="9" type="ORF">K1Y72_03980</name>
</gene>
<dbReference type="SUPFAM" id="SSF103481">
    <property type="entry name" value="Multidrug resistance efflux transporter EmrE"/>
    <property type="match status" value="2"/>
</dbReference>
<keyword evidence="5 7" id="KW-0472">Membrane</keyword>
<feature type="transmembrane region" description="Helical" evidence="7">
    <location>
        <begin position="129"/>
        <end position="149"/>
    </location>
</feature>
<comment type="similarity">
    <text evidence="2">Belongs to the EamA transporter family.</text>
</comment>
<evidence type="ECO:0000256" key="4">
    <source>
        <dbReference type="ARBA" id="ARBA00022989"/>
    </source>
</evidence>
<feature type="transmembrane region" description="Helical" evidence="7">
    <location>
        <begin position="101"/>
        <end position="122"/>
    </location>
</feature>
<feature type="transmembrane region" description="Helical" evidence="7">
    <location>
        <begin position="184"/>
        <end position="203"/>
    </location>
</feature>
<accession>A0ABS7FMB3</accession>
<feature type="domain" description="EamA" evidence="8">
    <location>
        <begin position="153"/>
        <end position="288"/>
    </location>
</feature>
<dbReference type="InterPro" id="IPR000620">
    <property type="entry name" value="EamA_dom"/>
</dbReference>
<feature type="transmembrane region" description="Helical" evidence="7">
    <location>
        <begin position="215"/>
        <end position="237"/>
    </location>
</feature>
<keyword evidence="10" id="KW-1185">Reference proteome</keyword>
<evidence type="ECO:0000256" key="2">
    <source>
        <dbReference type="ARBA" id="ARBA00007362"/>
    </source>
</evidence>
<dbReference type="PANTHER" id="PTHR32322">
    <property type="entry name" value="INNER MEMBRANE TRANSPORTER"/>
    <property type="match status" value="1"/>
</dbReference>
<dbReference type="RefSeq" id="WP_220163298.1">
    <property type="nucleotide sequence ID" value="NZ_JAIBOA010000002.1"/>
</dbReference>
<feature type="transmembrane region" description="Helical" evidence="7">
    <location>
        <begin position="249"/>
        <end position="268"/>
    </location>
</feature>
<comment type="subcellular location">
    <subcellularLocation>
        <location evidence="1">Membrane</location>
        <topology evidence="1">Multi-pass membrane protein</topology>
    </subcellularLocation>
</comment>
<evidence type="ECO:0000256" key="6">
    <source>
        <dbReference type="SAM" id="MobiDB-lite"/>
    </source>
</evidence>
<evidence type="ECO:0000313" key="9">
    <source>
        <dbReference type="EMBL" id="MBW8481518.1"/>
    </source>
</evidence>
<sequence>MTPSGTNAPARSGTAGAAAAMALVGTLTAVSAVIAPYPVLGGQAVRYAVAAAVLLAVAARRDRGRPRPAARDWLLLAALAGTGLAAFNVCVIAATRDTSPATVGTVIGAVPVVLAVAGPLLAGRRPSAAAIAAACAVTAGAALAGGLGGGSPRGLLWALGALAGEACFSLLAVPLLPRLGPLRVSAYSAALAVPMLLAAGLVLDGPARLLRVPTLAEAAGLAYLSVVVTTVAFLLWYRSIAAIGADRAGLFAGLVPVSAVATTCALGLGLPSPADLAGAALVAAGVVLGLRPPRRPRRPAPPAAPAAPALEQVGGSRTL</sequence>
<name>A0ABS7FMB3_9ACTN</name>
<proteinExistence type="inferred from homology"/>
<feature type="transmembrane region" description="Helical" evidence="7">
    <location>
        <begin position="12"/>
        <end position="38"/>
    </location>
</feature>
<feature type="transmembrane region" description="Helical" evidence="7">
    <location>
        <begin position="274"/>
        <end position="290"/>
    </location>
</feature>
<reference evidence="9 10" key="1">
    <citation type="submission" date="2021-07" db="EMBL/GenBank/DDBJ databases">
        <title>Actinomadura sp. PM05-2 isolated from lichen.</title>
        <authorList>
            <person name="Somphong A."/>
            <person name="Phongsopitanun W."/>
            <person name="Tanasupawat S."/>
            <person name="Peongsungnone V."/>
        </authorList>
    </citation>
    <scope>NUCLEOTIDE SEQUENCE [LARGE SCALE GENOMIC DNA]</scope>
    <source>
        <strain evidence="9 10">PM05-2</strain>
    </source>
</reference>